<keyword evidence="1" id="KW-1133">Transmembrane helix</keyword>
<proteinExistence type="predicted"/>
<reference evidence="2" key="1">
    <citation type="journal article" date="2022" name="IScience">
        <title>Evolution of zygomycete secretomes and the origins of terrestrial fungal ecologies.</title>
        <authorList>
            <person name="Chang Y."/>
            <person name="Wang Y."/>
            <person name="Mondo S."/>
            <person name="Ahrendt S."/>
            <person name="Andreopoulos W."/>
            <person name="Barry K."/>
            <person name="Beard J."/>
            <person name="Benny G.L."/>
            <person name="Blankenship S."/>
            <person name="Bonito G."/>
            <person name="Cuomo C."/>
            <person name="Desiro A."/>
            <person name="Gervers K.A."/>
            <person name="Hundley H."/>
            <person name="Kuo A."/>
            <person name="LaButti K."/>
            <person name="Lang B.F."/>
            <person name="Lipzen A."/>
            <person name="O'Donnell K."/>
            <person name="Pangilinan J."/>
            <person name="Reynolds N."/>
            <person name="Sandor L."/>
            <person name="Smith M.E."/>
            <person name="Tsang A."/>
            <person name="Grigoriev I.V."/>
            <person name="Stajich J.E."/>
            <person name="Spatafora J.W."/>
        </authorList>
    </citation>
    <scope>NUCLEOTIDE SEQUENCE</scope>
    <source>
        <strain evidence="2">RSA 2281</strain>
    </source>
</reference>
<dbReference type="EMBL" id="JAIXMP010000046">
    <property type="protein sequence ID" value="KAI9246489.1"/>
    <property type="molecule type" value="Genomic_DNA"/>
</dbReference>
<comment type="caution">
    <text evidence="2">The sequence shown here is derived from an EMBL/GenBank/DDBJ whole genome shotgun (WGS) entry which is preliminary data.</text>
</comment>
<dbReference type="Proteomes" id="UP001209540">
    <property type="component" value="Unassembled WGS sequence"/>
</dbReference>
<reference evidence="2" key="2">
    <citation type="submission" date="2023-02" db="EMBL/GenBank/DDBJ databases">
        <authorList>
            <consortium name="DOE Joint Genome Institute"/>
            <person name="Mondo S.J."/>
            <person name="Chang Y."/>
            <person name="Wang Y."/>
            <person name="Ahrendt S."/>
            <person name="Andreopoulos W."/>
            <person name="Barry K."/>
            <person name="Beard J."/>
            <person name="Benny G.L."/>
            <person name="Blankenship S."/>
            <person name="Bonito G."/>
            <person name="Cuomo C."/>
            <person name="Desiro A."/>
            <person name="Gervers K.A."/>
            <person name="Hundley H."/>
            <person name="Kuo A."/>
            <person name="LaButti K."/>
            <person name="Lang B.F."/>
            <person name="Lipzen A."/>
            <person name="O'Donnell K."/>
            <person name="Pangilinan J."/>
            <person name="Reynolds N."/>
            <person name="Sandor L."/>
            <person name="Smith M.W."/>
            <person name="Tsang A."/>
            <person name="Grigoriev I.V."/>
            <person name="Stajich J.E."/>
            <person name="Spatafora J.W."/>
        </authorList>
    </citation>
    <scope>NUCLEOTIDE SEQUENCE</scope>
    <source>
        <strain evidence="2">RSA 2281</strain>
    </source>
</reference>
<keyword evidence="3" id="KW-1185">Reference proteome</keyword>
<evidence type="ECO:0000256" key="1">
    <source>
        <dbReference type="SAM" id="Phobius"/>
    </source>
</evidence>
<dbReference type="AlphaFoldDB" id="A0AAD5JZ87"/>
<sequence>MLVCKRKTLEQQSWNYCNWLRRWVVAVKQVSSKDLPICKFCYRALVCVIVCVCDLLLSAISYYSLNLYIRLTKLPKVEILNKGKSGEIELQSIYYDPLLSELIADQDKTLRYGGEISLSMTRIG</sequence>
<gene>
    <name evidence="2" type="ORF">BDA99DRAFT_527025</name>
</gene>
<name>A0AAD5JZ87_9FUNG</name>
<organism evidence="2 3">
    <name type="scientific">Phascolomyces articulosus</name>
    <dbReference type="NCBI Taxonomy" id="60185"/>
    <lineage>
        <taxon>Eukaryota</taxon>
        <taxon>Fungi</taxon>
        <taxon>Fungi incertae sedis</taxon>
        <taxon>Mucoromycota</taxon>
        <taxon>Mucoromycotina</taxon>
        <taxon>Mucoromycetes</taxon>
        <taxon>Mucorales</taxon>
        <taxon>Lichtheimiaceae</taxon>
        <taxon>Phascolomyces</taxon>
    </lineage>
</organism>
<keyword evidence="1" id="KW-0812">Transmembrane</keyword>
<protein>
    <submittedName>
        <fullName evidence="2">Uncharacterized protein</fullName>
    </submittedName>
</protein>
<keyword evidence="1" id="KW-0472">Membrane</keyword>
<evidence type="ECO:0000313" key="3">
    <source>
        <dbReference type="Proteomes" id="UP001209540"/>
    </source>
</evidence>
<feature type="transmembrane region" description="Helical" evidence="1">
    <location>
        <begin position="40"/>
        <end position="65"/>
    </location>
</feature>
<evidence type="ECO:0000313" key="2">
    <source>
        <dbReference type="EMBL" id="KAI9246489.1"/>
    </source>
</evidence>
<accession>A0AAD5JZ87</accession>